<keyword evidence="2" id="KW-1185">Reference proteome</keyword>
<dbReference type="EMBL" id="ML119700">
    <property type="protein sequence ID" value="RPA79309.1"/>
    <property type="molecule type" value="Genomic_DNA"/>
</dbReference>
<gene>
    <name evidence="1" type="ORF">BJ508DRAFT_363206</name>
</gene>
<dbReference type="AlphaFoldDB" id="A0A3N4I036"/>
<dbReference type="OrthoDB" id="2120024at2759"/>
<proteinExistence type="predicted"/>
<sequence>MRPLLRLPLRPLLQPRQQFGIGQLAQFTRRQSTAPPAAPQEPSRHRTFYHLYGRPILKVFLLSYFFYQGAYWVWLRLEFAEEERKLRGEIEEAEGLLAAAVRVQEEEKARGGK</sequence>
<evidence type="ECO:0000313" key="1">
    <source>
        <dbReference type="EMBL" id="RPA79309.1"/>
    </source>
</evidence>
<evidence type="ECO:0000313" key="2">
    <source>
        <dbReference type="Proteomes" id="UP000275078"/>
    </source>
</evidence>
<organism evidence="1 2">
    <name type="scientific">Ascobolus immersus RN42</name>
    <dbReference type="NCBI Taxonomy" id="1160509"/>
    <lineage>
        <taxon>Eukaryota</taxon>
        <taxon>Fungi</taxon>
        <taxon>Dikarya</taxon>
        <taxon>Ascomycota</taxon>
        <taxon>Pezizomycotina</taxon>
        <taxon>Pezizomycetes</taxon>
        <taxon>Pezizales</taxon>
        <taxon>Ascobolaceae</taxon>
        <taxon>Ascobolus</taxon>
    </lineage>
</organism>
<protein>
    <submittedName>
        <fullName evidence="1">Uncharacterized protein</fullName>
    </submittedName>
</protein>
<name>A0A3N4I036_ASCIM</name>
<reference evidence="1 2" key="1">
    <citation type="journal article" date="2018" name="Nat. Ecol. Evol.">
        <title>Pezizomycetes genomes reveal the molecular basis of ectomycorrhizal truffle lifestyle.</title>
        <authorList>
            <person name="Murat C."/>
            <person name="Payen T."/>
            <person name="Noel B."/>
            <person name="Kuo A."/>
            <person name="Morin E."/>
            <person name="Chen J."/>
            <person name="Kohler A."/>
            <person name="Krizsan K."/>
            <person name="Balestrini R."/>
            <person name="Da Silva C."/>
            <person name="Montanini B."/>
            <person name="Hainaut M."/>
            <person name="Levati E."/>
            <person name="Barry K.W."/>
            <person name="Belfiori B."/>
            <person name="Cichocki N."/>
            <person name="Clum A."/>
            <person name="Dockter R.B."/>
            <person name="Fauchery L."/>
            <person name="Guy J."/>
            <person name="Iotti M."/>
            <person name="Le Tacon F."/>
            <person name="Lindquist E.A."/>
            <person name="Lipzen A."/>
            <person name="Malagnac F."/>
            <person name="Mello A."/>
            <person name="Molinier V."/>
            <person name="Miyauchi S."/>
            <person name="Poulain J."/>
            <person name="Riccioni C."/>
            <person name="Rubini A."/>
            <person name="Sitrit Y."/>
            <person name="Splivallo R."/>
            <person name="Traeger S."/>
            <person name="Wang M."/>
            <person name="Zifcakova L."/>
            <person name="Wipf D."/>
            <person name="Zambonelli A."/>
            <person name="Paolocci F."/>
            <person name="Nowrousian M."/>
            <person name="Ottonello S."/>
            <person name="Baldrian P."/>
            <person name="Spatafora J.W."/>
            <person name="Henrissat B."/>
            <person name="Nagy L.G."/>
            <person name="Aury J.M."/>
            <person name="Wincker P."/>
            <person name="Grigoriev I.V."/>
            <person name="Bonfante P."/>
            <person name="Martin F.M."/>
        </authorList>
    </citation>
    <scope>NUCLEOTIDE SEQUENCE [LARGE SCALE GENOMIC DNA]</scope>
    <source>
        <strain evidence="1 2">RN42</strain>
    </source>
</reference>
<dbReference type="Proteomes" id="UP000275078">
    <property type="component" value="Unassembled WGS sequence"/>
</dbReference>
<accession>A0A3N4I036</accession>